<feature type="domain" description="Pentraxin (PTX)" evidence="17">
    <location>
        <begin position="34"/>
        <end position="241"/>
    </location>
</feature>
<dbReference type="SMART" id="SM00192">
    <property type="entry name" value="LDLa"/>
    <property type="match status" value="1"/>
</dbReference>
<dbReference type="GO" id="GO:0005230">
    <property type="term" value="F:extracellular ligand-gated monoatomic ion channel activity"/>
    <property type="evidence" value="ECO:0007669"/>
    <property type="project" value="InterPro"/>
</dbReference>
<feature type="disulfide bond" evidence="12">
    <location>
        <begin position="463"/>
        <end position="475"/>
    </location>
</feature>
<dbReference type="Gene3D" id="1.20.58.390">
    <property type="entry name" value="Neurotransmitter-gated ion-channel transmembrane domain"/>
    <property type="match status" value="1"/>
</dbReference>
<keyword evidence="4" id="KW-1003">Cell membrane</keyword>
<comment type="caution">
    <text evidence="18">The sequence shown here is derived from an EMBL/GenBank/DDBJ whole genome shotgun (WGS) entry which is preliminary data.</text>
</comment>
<keyword evidence="11" id="KW-0407">Ion channel</keyword>
<name>A0A8J5MYA8_HOMAM</name>
<dbReference type="CDD" id="cd00112">
    <property type="entry name" value="LDLa"/>
    <property type="match status" value="1"/>
</dbReference>
<dbReference type="Gene3D" id="2.70.170.10">
    <property type="entry name" value="Neurotransmitter-gated ion-channel ligand-binding domain"/>
    <property type="match status" value="1"/>
</dbReference>
<dbReference type="InterPro" id="IPR001304">
    <property type="entry name" value="C-type_lectin-like"/>
</dbReference>
<dbReference type="PRINTS" id="PR00253">
    <property type="entry name" value="GABAARECEPTR"/>
</dbReference>
<evidence type="ECO:0000256" key="2">
    <source>
        <dbReference type="ARBA" id="ARBA00004236"/>
    </source>
</evidence>
<comment type="subcellular location">
    <subcellularLocation>
        <location evidence="2">Cell membrane</location>
    </subcellularLocation>
    <subcellularLocation>
        <location evidence="1">Membrane</location>
        <topology evidence="1">Multi-pass membrane protein</topology>
    </subcellularLocation>
</comment>
<dbReference type="GO" id="GO:0005886">
    <property type="term" value="C:plasma membrane"/>
    <property type="evidence" value="ECO:0007669"/>
    <property type="project" value="UniProtKB-SubCell"/>
</dbReference>
<dbReference type="InterPro" id="IPR023415">
    <property type="entry name" value="LDLR_class-A_CS"/>
</dbReference>
<evidence type="ECO:0000256" key="6">
    <source>
        <dbReference type="ARBA" id="ARBA00022729"/>
    </source>
</evidence>
<evidence type="ECO:0000256" key="1">
    <source>
        <dbReference type="ARBA" id="ARBA00004141"/>
    </source>
</evidence>
<dbReference type="InterPro" id="IPR006028">
    <property type="entry name" value="GABAA/Glycine_rcpt"/>
</dbReference>
<dbReference type="SUPFAM" id="SSF49899">
    <property type="entry name" value="Concanavalin A-like lectins/glucanases"/>
    <property type="match status" value="1"/>
</dbReference>
<dbReference type="InterPro" id="IPR018000">
    <property type="entry name" value="Neurotransmitter_ion_chnl_CS"/>
</dbReference>
<gene>
    <name evidence="18" type="primary">GluCa-L9</name>
    <name evidence="18" type="ORF">Hamer_G002362</name>
</gene>
<evidence type="ECO:0000256" key="9">
    <source>
        <dbReference type="ARBA" id="ARBA00023136"/>
    </source>
</evidence>
<dbReference type="InterPro" id="IPR038050">
    <property type="entry name" value="Neuro_actylchol_rec"/>
</dbReference>
<dbReference type="SMART" id="SM00159">
    <property type="entry name" value="PTX"/>
    <property type="match status" value="1"/>
</dbReference>
<dbReference type="Pfam" id="PF00354">
    <property type="entry name" value="Pentaxin"/>
    <property type="match status" value="1"/>
</dbReference>
<dbReference type="InterPro" id="IPR006202">
    <property type="entry name" value="Neur_chan_lig-bd"/>
</dbReference>
<dbReference type="Gene3D" id="4.10.400.10">
    <property type="entry name" value="Low-density Lipoprotein Receptor"/>
    <property type="match status" value="1"/>
</dbReference>
<dbReference type="PROSITE" id="PS00236">
    <property type="entry name" value="NEUROTR_ION_CHANNEL"/>
    <property type="match status" value="1"/>
</dbReference>
<evidence type="ECO:0000256" key="13">
    <source>
        <dbReference type="PROSITE-ProRule" id="PRU01172"/>
    </source>
</evidence>
<dbReference type="InterPro" id="IPR002172">
    <property type="entry name" value="LDrepeatLR_classA_rpt"/>
</dbReference>
<evidence type="ECO:0000256" key="15">
    <source>
        <dbReference type="SAM" id="SignalP"/>
    </source>
</evidence>
<evidence type="ECO:0000256" key="12">
    <source>
        <dbReference type="PROSITE-ProRule" id="PRU00124"/>
    </source>
</evidence>
<dbReference type="InterPro" id="IPR013320">
    <property type="entry name" value="ConA-like_dom_sf"/>
</dbReference>
<keyword evidence="8" id="KW-0406">Ion transport</keyword>
<evidence type="ECO:0000259" key="17">
    <source>
        <dbReference type="PROSITE" id="PS51828"/>
    </source>
</evidence>
<feature type="disulfide bond" evidence="12">
    <location>
        <begin position="470"/>
        <end position="488"/>
    </location>
</feature>
<dbReference type="AlphaFoldDB" id="A0A8J5MYA8"/>
<feature type="transmembrane region" description="Helical" evidence="14">
    <location>
        <begin position="835"/>
        <end position="855"/>
    </location>
</feature>
<sequence length="861" mass="99078">MDKYQVSQPRSLPVMVVALWWSVTAHSDGVKVVSLQEDIWTPYAGKVYARYNFNSGQVLENLTVCYRLMPTTYALHTEHLSLHGQNDILEIATYLNRLRVVYNGKMRVKALREYSHQLPLARWSHFCHVFQRQHYTLYINGREAVSGLMELEGSSSSLTLDATLVLGQEQDERSGGFNVHQRFLGRITQMNFWQRVFSHEEVKSLALCEQNISGDVFSTDANELEMVGGAFTFEVALKDLCTTEDRYVIFPEEHTIAEGEAFCQRLGSSVYTPRNFEASKKLYQDAMQFANVYTNALVFLGASDQEEETVWRDKATGEEITNMTQFFSDRPNPEQNCLYLTKLTGVWEDIRCESGWWACTVCDTLHPQVLILRGLCYQNPDMIHFFVDGYKNDKPFFHGAFGYNIYYEGLGQWRLWDSQSNKTVARLELPSSSLYPLGRHTWTTPSPVCKRTSSTVVLSLSSCTHDQFMCRSGDCVENEARCDLYDHCPDKSDEDNCSVVKFPPEYKGDRPPRGFVESDLLLLSPTVYIFRVVKVSDLEQSFTALLVVETRWQDPRLTYHNLNDNFYLNKLSLEDKGRLWIPRYSFQNAYDGDIHLLREEVYVEKIGNASIRDFNVVNMDTIYESNSASLNVHQSFFGSFTCDLDIVTYPFDHQHCDVQIVFTSLHKQHLAFRNVQVLYRGSQMISSYEIGNFSAATVNDSLVPYFCLQVRFSLRRQYERIVLVMFLPSFMLVIIGYATLYIKLGLLQVRLTVSLTTLLVLYTLSDQISSHLPQTSYLKIIDYWFFSCIFLLFSIILFHVFIEFIDSPSSTQEGVWSDRALAQVTTTRSHKTVKLIRLVIPAAAVIFNVIFWVVILTNKGT</sequence>
<dbReference type="InterPro" id="IPR036719">
    <property type="entry name" value="Neuro-gated_channel_TM_sf"/>
</dbReference>
<evidence type="ECO:0000256" key="5">
    <source>
        <dbReference type="ARBA" id="ARBA00022692"/>
    </source>
</evidence>
<dbReference type="PROSITE" id="PS01209">
    <property type="entry name" value="LDLRA_1"/>
    <property type="match status" value="1"/>
</dbReference>
<dbReference type="PROSITE" id="PS50068">
    <property type="entry name" value="LDLRA_2"/>
    <property type="match status" value="1"/>
</dbReference>
<protein>
    <submittedName>
        <fullName evidence="18">Glutamate-gated chloride channel-like 9</fullName>
    </submittedName>
</protein>
<dbReference type="InterPro" id="IPR016186">
    <property type="entry name" value="C-type_lectin-like/link_sf"/>
</dbReference>
<keyword evidence="9 14" id="KW-0472">Membrane</keyword>
<evidence type="ECO:0000256" key="7">
    <source>
        <dbReference type="ARBA" id="ARBA00022989"/>
    </source>
</evidence>
<dbReference type="GO" id="GO:0004888">
    <property type="term" value="F:transmembrane signaling receptor activity"/>
    <property type="evidence" value="ECO:0007669"/>
    <property type="project" value="InterPro"/>
</dbReference>
<evidence type="ECO:0000313" key="19">
    <source>
        <dbReference type="Proteomes" id="UP000747542"/>
    </source>
</evidence>
<organism evidence="18 19">
    <name type="scientific">Homarus americanus</name>
    <name type="common">American lobster</name>
    <dbReference type="NCBI Taxonomy" id="6706"/>
    <lineage>
        <taxon>Eukaryota</taxon>
        <taxon>Metazoa</taxon>
        <taxon>Ecdysozoa</taxon>
        <taxon>Arthropoda</taxon>
        <taxon>Crustacea</taxon>
        <taxon>Multicrustacea</taxon>
        <taxon>Malacostraca</taxon>
        <taxon>Eumalacostraca</taxon>
        <taxon>Eucarida</taxon>
        <taxon>Decapoda</taxon>
        <taxon>Pleocyemata</taxon>
        <taxon>Astacidea</taxon>
        <taxon>Nephropoidea</taxon>
        <taxon>Nephropidae</taxon>
        <taxon>Homarus</taxon>
    </lineage>
</organism>
<dbReference type="Gene3D" id="3.10.100.10">
    <property type="entry name" value="Mannose-Binding Protein A, subunit A"/>
    <property type="match status" value="1"/>
</dbReference>
<accession>A0A8J5MYA8</accession>
<dbReference type="PROSITE" id="PS50041">
    <property type="entry name" value="C_TYPE_LECTIN_2"/>
    <property type="match status" value="1"/>
</dbReference>
<feature type="transmembrane region" description="Helical" evidence="14">
    <location>
        <begin position="784"/>
        <end position="802"/>
    </location>
</feature>
<feature type="disulfide bond" evidence="12">
    <location>
        <begin position="482"/>
        <end position="497"/>
    </location>
</feature>
<keyword evidence="3" id="KW-0813">Transport</keyword>
<keyword evidence="7 14" id="KW-1133">Transmembrane helix</keyword>
<dbReference type="InterPro" id="IPR036734">
    <property type="entry name" value="Neur_chan_lig-bd_sf"/>
</dbReference>
<keyword evidence="5 14" id="KW-0812">Transmembrane</keyword>
<evidence type="ECO:0000256" key="11">
    <source>
        <dbReference type="ARBA" id="ARBA00023303"/>
    </source>
</evidence>
<evidence type="ECO:0000256" key="8">
    <source>
        <dbReference type="ARBA" id="ARBA00023065"/>
    </source>
</evidence>
<dbReference type="InterPro" id="IPR036055">
    <property type="entry name" value="LDL_receptor-like_sf"/>
</dbReference>
<dbReference type="PANTHER" id="PTHR18945">
    <property type="entry name" value="NEUROTRANSMITTER GATED ION CHANNEL"/>
    <property type="match status" value="1"/>
</dbReference>
<feature type="transmembrane region" description="Helical" evidence="14">
    <location>
        <begin position="747"/>
        <end position="764"/>
    </location>
</feature>
<keyword evidence="10 12" id="KW-1015">Disulfide bond</keyword>
<feature type="signal peptide" evidence="15">
    <location>
        <begin position="1"/>
        <end position="27"/>
    </location>
</feature>
<keyword evidence="19" id="KW-1185">Reference proteome</keyword>
<evidence type="ECO:0000256" key="4">
    <source>
        <dbReference type="ARBA" id="ARBA00022475"/>
    </source>
</evidence>
<dbReference type="SUPFAM" id="SSF63712">
    <property type="entry name" value="Nicotinic receptor ligand binding domain-like"/>
    <property type="match status" value="1"/>
</dbReference>
<reference evidence="18" key="1">
    <citation type="journal article" date="2021" name="Sci. Adv.">
        <title>The American lobster genome reveals insights on longevity, neural, and immune adaptations.</title>
        <authorList>
            <person name="Polinski J.M."/>
            <person name="Zimin A.V."/>
            <person name="Clark K.F."/>
            <person name="Kohn A.B."/>
            <person name="Sadowski N."/>
            <person name="Timp W."/>
            <person name="Ptitsyn A."/>
            <person name="Khanna P."/>
            <person name="Romanova D.Y."/>
            <person name="Williams P."/>
            <person name="Greenwood S.J."/>
            <person name="Moroz L.L."/>
            <person name="Walt D.R."/>
            <person name="Bodnar A.G."/>
        </authorList>
    </citation>
    <scope>NUCLEOTIDE SEQUENCE</scope>
    <source>
        <strain evidence="18">GMGI-L3</strain>
    </source>
</reference>
<dbReference type="SUPFAM" id="SSF57424">
    <property type="entry name" value="LDL receptor-like module"/>
    <property type="match status" value="1"/>
</dbReference>
<feature type="transmembrane region" description="Helical" evidence="14">
    <location>
        <begin position="721"/>
        <end position="740"/>
    </location>
</feature>
<evidence type="ECO:0000256" key="3">
    <source>
        <dbReference type="ARBA" id="ARBA00022448"/>
    </source>
</evidence>
<comment type="caution">
    <text evidence="13">Lacks conserved residue(s) required for the propagation of feature annotation.</text>
</comment>
<dbReference type="SUPFAM" id="SSF90112">
    <property type="entry name" value="Neurotransmitter-gated ion-channel transmembrane pore"/>
    <property type="match status" value="1"/>
</dbReference>
<dbReference type="Pfam" id="PF00057">
    <property type="entry name" value="Ldl_recept_a"/>
    <property type="match status" value="1"/>
</dbReference>
<evidence type="ECO:0000256" key="14">
    <source>
        <dbReference type="SAM" id="Phobius"/>
    </source>
</evidence>
<dbReference type="Proteomes" id="UP000747542">
    <property type="component" value="Unassembled WGS sequence"/>
</dbReference>
<evidence type="ECO:0000313" key="18">
    <source>
        <dbReference type="EMBL" id="KAG7168338.1"/>
    </source>
</evidence>
<dbReference type="PROSITE" id="PS51828">
    <property type="entry name" value="PTX_2"/>
    <property type="match status" value="1"/>
</dbReference>
<feature type="domain" description="C-type lectin" evidence="16">
    <location>
        <begin position="247"/>
        <end position="353"/>
    </location>
</feature>
<keyword evidence="6 15" id="KW-0732">Signal</keyword>
<dbReference type="Pfam" id="PF02931">
    <property type="entry name" value="Neur_chan_LBD"/>
    <property type="match status" value="1"/>
</dbReference>
<evidence type="ECO:0000259" key="16">
    <source>
        <dbReference type="PROSITE" id="PS50041"/>
    </source>
</evidence>
<dbReference type="SUPFAM" id="SSF56436">
    <property type="entry name" value="C-type lectin-like"/>
    <property type="match status" value="1"/>
</dbReference>
<proteinExistence type="predicted"/>
<dbReference type="Gene3D" id="2.60.120.200">
    <property type="match status" value="1"/>
</dbReference>
<dbReference type="InterPro" id="IPR016187">
    <property type="entry name" value="CTDL_fold"/>
</dbReference>
<evidence type="ECO:0000256" key="10">
    <source>
        <dbReference type="ARBA" id="ARBA00023157"/>
    </source>
</evidence>
<dbReference type="EMBL" id="JAHLQT010020073">
    <property type="protein sequence ID" value="KAG7168338.1"/>
    <property type="molecule type" value="Genomic_DNA"/>
</dbReference>
<dbReference type="InterPro" id="IPR006201">
    <property type="entry name" value="Neur_channel"/>
</dbReference>
<dbReference type="InterPro" id="IPR001759">
    <property type="entry name" value="PTX_dom"/>
</dbReference>
<feature type="chain" id="PRO_5035328115" evidence="15">
    <location>
        <begin position="28"/>
        <end position="861"/>
    </location>
</feature>